<protein>
    <submittedName>
        <fullName evidence="2">Uncharacterized protein</fullName>
    </submittedName>
</protein>
<evidence type="ECO:0000313" key="3">
    <source>
        <dbReference type="Proteomes" id="UP000004459"/>
    </source>
</evidence>
<dbReference type="HOGENOM" id="CLU_2537616_0_0_9"/>
<evidence type="ECO:0000256" key="1">
    <source>
        <dbReference type="SAM" id="MobiDB-lite"/>
    </source>
</evidence>
<evidence type="ECO:0000313" key="2">
    <source>
        <dbReference type="EMBL" id="EHM53833.1"/>
    </source>
</evidence>
<organism evidence="2 3">
    <name type="scientific">Flavonifractor plautii ATCC 29863</name>
    <dbReference type="NCBI Taxonomy" id="411475"/>
    <lineage>
        <taxon>Bacteria</taxon>
        <taxon>Bacillati</taxon>
        <taxon>Bacillota</taxon>
        <taxon>Clostridia</taxon>
        <taxon>Eubacteriales</taxon>
        <taxon>Oscillospiraceae</taxon>
        <taxon>Flavonifractor</taxon>
    </lineage>
</organism>
<dbReference type="EMBL" id="AGCK01000055">
    <property type="protein sequence ID" value="EHM53833.1"/>
    <property type="molecule type" value="Genomic_DNA"/>
</dbReference>
<reference evidence="2 3" key="1">
    <citation type="submission" date="2011-08" db="EMBL/GenBank/DDBJ databases">
        <authorList>
            <person name="Weinstock G."/>
            <person name="Sodergren E."/>
            <person name="Clifton S."/>
            <person name="Fulton L."/>
            <person name="Fulton B."/>
            <person name="Courtney L."/>
            <person name="Fronick C."/>
            <person name="Harrison M."/>
            <person name="Strong C."/>
            <person name="Farmer C."/>
            <person name="Delahaunty K."/>
            <person name="Markovic C."/>
            <person name="Hall O."/>
            <person name="Minx P."/>
            <person name="Tomlinson C."/>
            <person name="Mitreva M."/>
            <person name="Hou S."/>
            <person name="Chen J."/>
            <person name="Wollam A."/>
            <person name="Pepin K.H."/>
            <person name="Johnson M."/>
            <person name="Bhonagiri V."/>
            <person name="Zhang X."/>
            <person name="Suruliraj S."/>
            <person name="Warren W."/>
            <person name="Chinwalla A."/>
            <person name="Mardis E.R."/>
            <person name="Wilson R.K."/>
        </authorList>
    </citation>
    <scope>NUCLEOTIDE SEQUENCE [LARGE SCALE GENOMIC DNA]</scope>
    <source>
        <strain evidence="2 3">ATCC 29863</strain>
    </source>
</reference>
<sequence length="83" mass="8915">MQSLEAEAGFCGPAVGNQRVRSGPRETTGTAPAVESTRRRTQGGKQDGRNGSRYDSHSGRELCPGETVGRLVRPPDGQIRLFC</sequence>
<dbReference type="Proteomes" id="UP000004459">
    <property type="component" value="Unassembled WGS sequence"/>
</dbReference>
<gene>
    <name evidence="2" type="ORF">HMPREF0372_00822</name>
</gene>
<proteinExistence type="predicted"/>
<accession>G9YMV0</accession>
<feature type="region of interest" description="Disordered" evidence="1">
    <location>
        <begin position="1"/>
        <end position="83"/>
    </location>
</feature>
<comment type="caution">
    <text evidence="2">The sequence shown here is derived from an EMBL/GenBank/DDBJ whole genome shotgun (WGS) entry which is preliminary data.</text>
</comment>
<dbReference type="AlphaFoldDB" id="G9YMV0"/>
<name>G9YMV0_FLAPL</name>
<feature type="compositionally biased region" description="Basic and acidic residues" evidence="1">
    <location>
        <begin position="46"/>
        <end position="60"/>
    </location>
</feature>